<reference evidence="2 3" key="1">
    <citation type="journal article" date="2011" name="J. Bacteriol.">
        <title>Genome sequence of 'Pedosphaera parvula' Ellin514, an aerobic Verrucomicrobial isolate from pasture soil.</title>
        <authorList>
            <person name="Kant R."/>
            <person name="van Passel M.W."/>
            <person name="Sangwan P."/>
            <person name="Palva A."/>
            <person name="Lucas S."/>
            <person name="Copeland A."/>
            <person name="Lapidus A."/>
            <person name="Glavina Del Rio T."/>
            <person name="Dalin E."/>
            <person name="Tice H."/>
            <person name="Bruce D."/>
            <person name="Goodwin L."/>
            <person name="Pitluck S."/>
            <person name="Chertkov O."/>
            <person name="Larimer F.W."/>
            <person name="Land M.L."/>
            <person name="Hauser L."/>
            <person name="Brettin T.S."/>
            <person name="Detter J.C."/>
            <person name="Han S."/>
            <person name="de Vos W.M."/>
            <person name="Janssen P.H."/>
            <person name="Smidt H."/>
        </authorList>
    </citation>
    <scope>NUCLEOTIDE SEQUENCE [LARGE SCALE GENOMIC DNA]</scope>
    <source>
        <strain evidence="2 3">Ellin514</strain>
    </source>
</reference>
<gene>
    <name evidence="2" type="ORF">Cflav_PD0658</name>
</gene>
<dbReference type="Gene3D" id="1.20.1640.10">
    <property type="entry name" value="Multidrug efflux transporter AcrB transmembrane domain"/>
    <property type="match status" value="1"/>
</dbReference>
<dbReference type="Gene3D" id="3.30.2090.10">
    <property type="entry name" value="Multidrug efflux transporter AcrB TolC docking domain, DN and DC subdomains"/>
    <property type="match status" value="1"/>
</dbReference>
<feature type="transmembrane region" description="Helical" evidence="1">
    <location>
        <begin position="334"/>
        <end position="353"/>
    </location>
</feature>
<keyword evidence="1" id="KW-0472">Membrane</keyword>
<dbReference type="STRING" id="320771.Cflav_PD0658"/>
<sequence>MSISEPFIRRPVGTSLLAIGLFLLGIVAYKLLPVAPIPRVDFPMIQVSASLPGADPATVASSLAAPLEKRLGQIAGVSEMTSISTLGGASVTIQFNLDRKVDGAARDVAAAISAAASDLPINLPSPPTYRKVNPADAPIMILAMTSDTLKPTDVYEAADTIIAQRLSQVEGVSQAVISGADKSAVRVQVNPAALASTGMGLEDVRTYLSQVNVDLPKGSIDGERDSYTLESNDQLLDAGDYQSLILTTKSNVPIKLSSLGKVFEGVENERVGGWAGTNRAVLVIVFKQPDANVIETVDRIKAVLPELERWIPPSVKIRLISDRTTTIRASVEEVQFSLLLSIALVVMVIFLFLRRFWPTFIASITVPLALAGTFGFMYLFGYSLDNLSLMAITISVGFVVDDAIVVIENVFRFIEQGDRTMVAALKGARQIGFTVVSMSLSLVAVFIPLLFMGGLIGRLFHEF</sequence>
<dbReference type="Pfam" id="PF00873">
    <property type="entry name" value="ACR_tran"/>
    <property type="match status" value="1"/>
</dbReference>
<dbReference type="Proteomes" id="UP000003688">
    <property type="component" value="Unassembled WGS sequence"/>
</dbReference>
<keyword evidence="3" id="KW-1185">Reference proteome</keyword>
<feature type="transmembrane region" description="Helical" evidence="1">
    <location>
        <begin position="431"/>
        <end position="456"/>
    </location>
</feature>
<organism evidence="2 3">
    <name type="scientific">Pedosphaera parvula (strain Ellin514)</name>
    <dbReference type="NCBI Taxonomy" id="320771"/>
    <lineage>
        <taxon>Bacteria</taxon>
        <taxon>Pseudomonadati</taxon>
        <taxon>Verrucomicrobiota</taxon>
        <taxon>Pedosphaerae</taxon>
        <taxon>Pedosphaerales</taxon>
        <taxon>Pedosphaeraceae</taxon>
        <taxon>Pedosphaera</taxon>
    </lineage>
</organism>
<dbReference type="GO" id="GO:0005886">
    <property type="term" value="C:plasma membrane"/>
    <property type="evidence" value="ECO:0007669"/>
    <property type="project" value="TreeGrafter"/>
</dbReference>
<protein>
    <submittedName>
        <fullName evidence="2">Cation/multidrug efflux pump</fullName>
    </submittedName>
</protein>
<evidence type="ECO:0000313" key="2">
    <source>
        <dbReference type="EMBL" id="EEF57567.1"/>
    </source>
</evidence>
<dbReference type="SUPFAM" id="SSF82714">
    <property type="entry name" value="Multidrug efflux transporter AcrB TolC docking domain, DN and DC subdomains"/>
    <property type="match status" value="1"/>
</dbReference>
<comment type="caution">
    <text evidence="2">The sequence shown here is derived from an EMBL/GenBank/DDBJ whole genome shotgun (WGS) entry which is preliminary data.</text>
</comment>
<proteinExistence type="predicted"/>
<dbReference type="SUPFAM" id="SSF82866">
    <property type="entry name" value="Multidrug efflux transporter AcrB transmembrane domain"/>
    <property type="match status" value="1"/>
</dbReference>
<evidence type="ECO:0000313" key="3">
    <source>
        <dbReference type="Proteomes" id="UP000003688"/>
    </source>
</evidence>
<dbReference type="Gene3D" id="3.30.70.1430">
    <property type="entry name" value="Multidrug efflux transporter AcrB pore domain"/>
    <property type="match status" value="1"/>
</dbReference>
<feature type="transmembrane region" description="Helical" evidence="1">
    <location>
        <begin position="360"/>
        <end position="381"/>
    </location>
</feature>
<dbReference type="PANTHER" id="PTHR32063:SF21">
    <property type="entry name" value="MULTIDRUG RESISTANCE PROTEIN MDTB"/>
    <property type="match status" value="1"/>
</dbReference>
<dbReference type="InterPro" id="IPR001036">
    <property type="entry name" value="Acrflvin-R"/>
</dbReference>
<keyword evidence="1" id="KW-1133">Transmembrane helix</keyword>
<feature type="transmembrane region" description="Helical" evidence="1">
    <location>
        <begin position="387"/>
        <end position="411"/>
    </location>
</feature>
<dbReference type="GO" id="GO:0042910">
    <property type="term" value="F:xenobiotic transmembrane transporter activity"/>
    <property type="evidence" value="ECO:0007669"/>
    <property type="project" value="TreeGrafter"/>
</dbReference>
<dbReference type="PANTHER" id="PTHR32063">
    <property type="match status" value="1"/>
</dbReference>
<feature type="non-terminal residue" evidence="2">
    <location>
        <position position="463"/>
    </location>
</feature>
<dbReference type="PRINTS" id="PR00702">
    <property type="entry name" value="ACRIFLAVINRP"/>
</dbReference>
<keyword evidence="1" id="KW-0812">Transmembrane</keyword>
<accession>B9XRG2</accession>
<feature type="transmembrane region" description="Helical" evidence="1">
    <location>
        <begin position="12"/>
        <end position="32"/>
    </location>
</feature>
<dbReference type="InterPro" id="IPR027463">
    <property type="entry name" value="AcrB_DN_DC_subdom"/>
</dbReference>
<evidence type="ECO:0000256" key="1">
    <source>
        <dbReference type="SAM" id="Phobius"/>
    </source>
</evidence>
<dbReference type="AlphaFoldDB" id="B9XRG2"/>
<dbReference type="SUPFAM" id="SSF82693">
    <property type="entry name" value="Multidrug efflux transporter AcrB pore domain, PN1, PN2, PC1 and PC2 subdomains"/>
    <property type="match status" value="2"/>
</dbReference>
<dbReference type="EMBL" id="ABOX02000063">
    <property type="protein sequence ID" value="EEF57567.1"/>
    <property type="molecule type" value="Genomic_DNA"/>
</dbReference>
<name>B9XRG2_PEDPL</name>
<dbReference type="RefSeq" id="WP_007418371.1">
    <property type="nucleotide sequence ID" value="NZ_ABOX02000063.1"/>
</dbReference>
<dbReference type="Gene3D" id="3.30.70.1320">
    <property type="entry name" value="Multidrug efflux transporter AcrB pore domain like"/>
    <property type="match status" value="1"/>
</dbReference>